<keyword evidence="2" id="KW-1185">Reference proteome</keyword>
<accession>Q2TX91</accession>
<gene>
    <name evidence="1" type="ORF">AO090010000236</name>
</gene>
<dbReference type="EMBL" id="BA000056">
    <property type="protein sequence ID" value="BAE66132.1"/>
    <property type="molecule type" value="Genomic_DNA"/>
</dbReference>
<dbReference type="RefSeq" id="XP_023094089.1">
    <property type="nucleotide sequence ID" value="XM_023233755.1"/>
</dbReference>
<dbReference type="AlphaFoldDB" id="Q2TX91"/>
<reference evidence="1 2" key="1">
    <citation type="journal article" date="2005" name="Nature">
        <title>Genome sequencing and analysis of Aspergillus oryzae.</title>
        <authorList>
            <person name="Machida M."/>
            <person name="Asai K."/>
            <person name="Sano M."/>
            <person name="Tanaka T."/>
            <person name="Kumagai T."/>
            <person name="Terai G."/>
            <person name="Kusumoto K."/>
            <person name="Arima T."/>
            <person name="Akita O."/>
            <person name="Kashiwagi Y."/>
            <person name="Abe K."/>
            <person name="Gomi K."/>
            <person name="Horiuchi H."/>
            <person name="Kitamoto K."/>
            <person name="Kobayashi T."/>
            <person name="Takeuchi M."/>
            <person name="Denning D.W."/>
            <person name="Galagan J.E."/>
            <person name="Nierman W.C."/>
            <person name="Yu J."/>
            <person name="Archer D.B."/>
            <person name="Bennett J.W."/>
            <person name="Bhatnagar D."/>
            <person name="Cleveland T.E."/>
            <person name="Fedorova N.D."/>
            <person name="Gotoh O."/>
            <person name="Horikawa H."/>
            <person name="Hosoyama A."/>
            <person name="Ichinomiya M."/>
            <person name="Igarashi R."/>
            <person name="Iwashita K."/>
            <person name="Juvvadi P.R."/>
            <person name="Kato M."/>
            <person name="Kato Y."/>
            <person name="Kin T."/>
            <person name="Kokubun A."/>
            <person name="Maeda H."/>
            <person name="Maeyama N."/>
            <person name="Maruyama J."/>
            <person name="Nagasaki H."/>
            <person name="Nakajima T."/>
            <person name="Oda K."/>
            <person name="Okada K."/>
            <person name="Paulsen I."/>
            <person name="Sakamoto K."/>
            <person name="Sawano T."/>
            <person name="Takahashi M."/>
            <person name="Takase K."/>
            <person name="Terabayashi Y."/>
            <person name="Wortman J."/>
            <person name="Yamada O."/>
            <person name="Yamagata Y."/>
            <person name="Anazawa H."/>
            <person name="Hata Y."/>
            <person name="Koide Y."/>
            <person name="Komori T."/>
            <person name="Koyama Y."/>
            <person name="Minetoki T."/>
            <person name="Suharnan S."/>
            <person name="Tanaka A."/>
            <person name="Isono K."/>
            <person name="Kuhara S."/>
            <person name="Ogasawara N."/>
            <person name="Kikuchi H."/>
        </authorList>
    </citation>
    <scope>NUCLEOTIDE SEQUENCE [LARGE SCALE GENOMIC DNA]</scope>
    <source>
        <strain evidence="2">ATCC 42149 / RIB 40</strain>
    </source>
</reference>
<dbReference type="GeneID" id="5999399"/>
<dbReference type="KEGG" id="aor:AO090010000236"/>
<dbReference type="Proteomes" id="UP000006564">
    <property type="component" value="Chromosome 8"/>
</dbReference>
<dbReference type="OMA" id="AYIMECT"/>
<dbReference type="VEuPathDB" id="FungiDB:AO090010000236"/>
<dbReference type="STRING" id="510516.Q2TX91"/>
<protein>
    <submittedName>
        <fullName evidence="1">DNA, SC010</fullName>
    </submittedName>
</protein>
<dbReference type="EMBL" id="AP007175">
    <property type="protein sequence ID" value="BAE66132.1"/>
    <property type="molecule type" value="Genomic_DNA"/>
</dbReference>
<sequence>MALLSKREIIEFRPIGDGLNAFRDEFVSTCRSSGLPCSVQSVHELDHDGQMTVSNRELALQSLCIWLILALQALPASRALPPVVGAHKNLFNDLSRLCSSINSDEFNLERLLPLSIAAFNREFDEVIWDKLYAAAAETTPPHPRPPPYVEQMPYSCSTSMISNSHERRDDIDPVLKKELGSIYTDVPGFEEAFFGGVKDLEKAGTAVFHRFIEGDDPLYRETAGWRDWPQSAEEKQVLDCKKSFAGSRRSKRSNA</sequence>
<proteinExistence type="predicted"/>
<dbReference type="HOGENOM" id="CLU_005513_7_1_1"/>
<evidence type="ECO:0000313" key="2">
    <source>
        <dbReference type="Proteomes" id="UP000006564"/>
    </source>
</evidence>
<name>Q2TX91_ASPOR</name>
<organism evidence="1 2">
    <name type="scientific">Aspergillus oryzae (strain ATCC 42149 / RIB 40)</name>
    <name type="common">Yellow koji mold</name>
    <dbReference type="NCBI Taxonomy" id="510516"/>
    <lineage>
        <taxon>Eukaryota</taxon>
        <taxon>Fungi</taxon>
        <taxon>Dikarya</taxon>
        <taxon>Ascomycota</taxon>
        <taxon>Pezizomycotina</taxon>
        <taxon>Eurotiomycetes</taxon>
        <taxon>Eurotiomycetidae</taxon>
        <taxon>Eurotiales</taxon>
        <taxon>Aspergillaceae</taxon>
        <taxon>Aspergillus</taxon>
        <taxon>Aspergillus subgen. Circumdati</taxon>
    </lineage>
</organism>
<evidence type="ECO:0000313" key="1">
    <source>
        <dbReference type="EMBL" id="BAE66132.1"/>
    </source>
</evidence>